<sequence>MAVGCDMNELLLMCIGGLVGRKRPLTECGAQRRRGYSAATTTATTRDAAQIDCAALGEHKLEAG</sequence>
<reference evidence="1 2" key="1">
    <citation type="journal article" date="2019" name="Emerg. Microbes Infect.">
        <title>Comprehensive subspecies identification of 175 nontuberculous mycobacteria species based on 7547 genomic profiles.</title>
        <authorList>
            <person name="Matsumoto Y."/>
            <person name="Kinjo T."/>
            <person name="Motooka D."/>
            <person name="Nabeya D."/>
            <person name="Jung N."/>
            <person name="Uechi K."/>
            <person name="Horii T."/>
            <person name="Iida T."/>
            <person name="Fujita J."/>
            <person name="Nakamura S."/>
        </authorList>
    </citation>
    <scope>NUCLEOTIDE SEQUENCE [LARGE SCALE GENOMIC DNA]</scope>
    <source>
        <strain evidence="1 2">JCM 6396</strain>
    </source>
</reference>
<name>A0A7I7K7T2_9MYCO</name>
<keyword evidence="2" id="KW-1185">Reference proteome</keyword>
<dbReference type="AlphaFoldDB" id="A0A7I7K7T2"/>
<evidence type="ECO:0000313" key="2">
    <source>
        <dbReference type="Proteomes" id="UP000467006"/>
    </source>
</evidence>
<dbReference type="EMBL" id="AP022563">
    <property type="protein sequence ID" value="BBX20230.1"/>
    <property type="molecule type" value="Genomic_DNA"/>
</dbReference>
<proteinExistence type="predicted"/>
<organism evidence="1 2">
    <name type="scientific">Mycolicibacterium duvalii</name>
    <dbReference type="NCBI Taxonomy" id="39688"/>
    <lineage>
        <taxon>Bacteria</taxon>
        <taxon>Bacillati</taxon>
        <taxon>Actinomycetota</taxon>
        <taxon>Actinomycetes</taxon>
        <taxon>Mycobacteriales</taxon>
        <taxon>Mycobacteriaceae</taxon>
        <taxon>Mycolicibacterium</taxon>
    </lineage>
</organism>
<protein>
    <submittedName>
        <fullName evidence="1">Uncharacterized protein</fullName>
    </submittedName>
</protein>
<accession>A0A7I7K7T2</accession>
<dbReference type="Proteomes" id="UP000467006">
    <property type="component" value="Chromosome"/>
</dbReference>
<gene>
    <name evidence="1" type="ORF">MDUV_50900</name>
</gene>
<dbReference type="KEGG" id="mdu:MDUV_50900"/>
<evidence type="ECO:0000313" key="1">
    <source>
        <dbReference type="EMBL" id="BBX20230.1"/>
    </source>
</evidence>